<keyword evidence="4" id="KW-1185">Reference proteome</keyword>
<dbReference type="SUPFAM" id="SSF47473">
    <property type="entry name" value="EF-hand"/>
    <property type="match status" value="1"/>
</dbReference>
<evidence type="ECO:0000259" key="2">
    <source>
        <dbReference type="Pfam" id="PF13202"/>
    </source>
</evidence>
<feature type="domain" description="EF-hand" evidence="2">
    <location>
        <begin position="67"/>
        <end position="83"/>
    </location>
</feature>
<dbReference type="InterPro" id="IPR011992">
    <property type="entry name" value="EF-hand-dom_pair"/>
</dbReference>
<dbReference type="AlphaFoldDB" id="A0A5P1RCE8"/>
<dbReference type="Proteomes" id="UP000324760">
    <property type="component" value="Chromosome"/>
</dbReference>
<dbReference type="PROSITE" id="PS00018">
    <property type="entry name" value="EF_HAND_1"/>
    <property type="match status" value="1"/>
</dbReference>
<feature type="chain" id="PRO_5024989240" description="EF-hand domain-containing protein" evidence="1">
    <location>
        <begin position="22"/>
        <end position="106"/>
    </location>
</feature>
<dbReference type="EMBL" id="CP043869">
    <property type="protein sequence ID" value="QEQ97273.1"/>
    <property type="molecule type" value="Genomic_DNA"/>
</dbReference>
<dbReference type="KEGG" id="ncu:F0U83_11420"/>
<dbReference type="Pfam" id="PF13202">
    <property type="entry name" value="EF-hand_5"/>
    <property type="match status" value="2"/>
</dbReference>
<proteinExistence type="predicted"/>
<feature type="signal peptide" evidence="1">
    <location>
        <begin position="1"/>
        <end position="21"/>
    </location>
</feature>
<dbReference type="Gene3D" id="1.10.238.10">
    <property type="entry name" value="EF-hand"/>
    <property type="match status" value="1"/>
</dbReference>
<gene>
    <name evidence="3" type="ORF">F0U83_11420</name>
</gene>
<dbReference type="OrthoDB" id="6121371at2"/>
<evidence type="ECO:0000256" key="1">
    <source>
        <dbReference type="SAM" id="SignalP"/>
    </source>
</evidence>
<evidence type="ECO:0000313" key="4">
    <source>
        <dbReference type="Proteomes" id="UP000324760"/>
    </source>
</evidence>
<name>A0A5P1RCE8_9GAMM</name>
<evidence type="ECO:0000313" key="3">
    <source>
        <dbReference type="EMBL" id="QEQ97273.1"/>
    </source>
</evidence>
<protein>
    <recommendedName>
        <fullName evidence="2">EF-hand domain-containing protein</fullName>
    </recommendedName>
</protein>
<reference evidence="3 4" key="1">
    <citation type="journal article" date="2019" name="Biochem. Eng. J.">
        <title>Metabolic engineering of the marine bacteria Neptunomonas concharum for the production of acetoin and meso-2,3-butanediol from acetate.</title>
        <authorList>
            <person name="Li W."/>
            <person name="Pu N."/>
            <person name="Liu C.-X."/>
            <person name="Yuan Q.-P."/>
            <person name="Li Z.-J."/>
        </authorList>
    </citation>
    <scope>NUCLEOTIDE SEQUENCE [LARGE SCALE GENOMIC DNA]</scope>
    <source>
        <strain evidence="3 4">JCM17730</strain>
    </source>
</reference>
<keyword evidence="1" id="KW-0732">Signal</keyword>
<dbReference type="InterPro" id="IPR018247">
    <property type="entry name" value="EF_Hand_1_Ca_BS"/>
</dbReference>
<feature type="domain" description="EF-hand" evidence="2">
    <location>
        <begin position="40"/>
        <end position="55"/>
    </location>
</feature>
<sequence>MRVLPYLSAFLIVLFTATANAEPIQPPYQGAIEATEADEILRRLDKNRDGRLGYMEAMIEVEIADKFIERDTNRDGFLSKEELTITKQMSTNRLKVMLTLSSLQHI</sequence>
<dbReference type="GO" id="GO:0005509">
    <property type="term" value="F:calcium ion binding"/>
    <property type="evidence" value="ECO:0007669"/>
    <property type="project" value="InterPro"/>
</dbReference>
<accession>A0A5P1RCE8</accession>
<dbReference type="InterPro" id="IPR002048">
    <property type="entry name" value="EF_hand_dom"/>
</dbReference>
<organism evidence="3 4">
    <name type="scientific">Neptunomonas concharum</name>
    <dbReference type="NCBI Taxonomy" id="1031538"/>
    <lineage>
        <taxon>Bacteria</taxon>
        <taxon>Pseudomonadati</taxon>
        <taxon>Pseudomonadota</taxon>
        <taxon>Gammaproteobacteria</taxon>
        <taxon>Oceanospirillales</taxon>
        <taxon>Oceanospirillaceae</taxon>
        <taxon>Neptunomonas</taxon>
    </lineage>
</organism>
<dbReference type="RefSeq" id="WP_138987157.1">
    <property type="nucleotide sequence ID" value="NZ_CP043869.1"/>
</dbReference>